<name>C0NWF1_AJECG</name>
<gene>
    <name evidence="2" type="ORF">HCBG_07481</name>
</gene>
<dbReference type="HOGENOM" id="CLU_1266568_0_0_1"/>
<dbReference type="RefSeq" id="XP_045284737.1">
    <property type="nucleotide sequence ID" value="XM_045434530.1"/>
</dbReference>
<dbReference type="Proteomes" id="UP000001631">
    <property type="component" value="Unassembled WGS sequence"/>
</dbReference>
<protein>
    <submittedName>
        <fullName evidence="2">Uncharacterized protein</fullName>
    </submittedName>
</protein>
<evidence type="ECO:0000313" key="2">
    <source>
        <dbReference type="EMBL" id="EEH04256.1"/>
    </source>
</evidence>
<dbReference type="GeneID" id="69040497"/>
<sequence length="218" mass="24001">MNNQSFKPKNASKGRNRLSKQKPLGKRPSIFHNMCRVLQIGHEMALQRLGVVQDADTDDIRKSPFRSLRRKASLLPNLQSQIPPAQNCTPSPLPELPGRTVLTHSSLAGPDRLRAAITTPPQSKSPEPSIQHWEAGAAGVRLLGKVLAEGAKTYLENGELFLTTNGCSNEEVATTNMSPFNGIFAVTPDNLPLAVKVGKSIEMMRLLSRRLFRIGFWV</sequence>
<evidence type="ECO:0000313" key="3">
    <source>
        <dbReference type="Proteomes" id="UP000001631"/>
    </source>
</evidence>
<evidence type="ECO:0000256" key="1">
    <source>
        <dbReference type="SAM" id="MobiDB-lite"/>
    </source>
</evidence>
<dbReference type="InParanoid" id="C0NWF1"/>
<feature type="region of interest" description="Disordered" evidence="1">
    <location>
        <begin position="1"/>
        <end position="27"/>
    </location>
</feature>
<dbReference type="EMBL" id="GG663374">
    <property type="protein sequence ID" value="EEH04256.1"/>
    <property type="molecule type" value="Genomic_DNA"/>
</dbReference>
<keyword evidence="3" id="KW-1185">Reference proteome</keyword>
<feature type="compositionally biased region" description="Basic residues" evidence="1">
    <location>
        <begin position="10"/>
        <end position="25"/>
    </location>
</feature>
<accession>C0NWF1</accession>
<organism evidence="2 3">
    <name type="scientific">Ajellomyces capsulatus (strain G186AR / H82 / ATCC MYA-2454 / RMSCC 2432)</name>
    <name type="common">Darling's disease fungus</name>
    <name type="synonym">Histoplasma capsulatum</name>
    <dbReference type="NCBI Taxonomy" id="447093"/>
    <lineage>
        <taxon>Eukaryota</taxon>
        <taxon>Fungi</taxon>
        <taxon>Dikarya</taxon>
        <taxon>Ascomycota</taxon>
        <taxon>Pezizomycotina</taxon>
        <taxon>Eurotiomycetes</taxon>
        <taxon>Eurotiomycetidae</taxon>
        <taxon>Onygenales</taxon>
        <taxon>Ajellomycetaceae</taxon>
        <taxon>Histoplasma</taxon>
    </lineage>
</organism>
<reference evidence="2" key="1">
    <citation type="submission" date="2009-02" db="EMBL/GenBank/DDBJ databases">
        <title>The Genome Sequence of Ajellomyces capsulatus strain G186AR.</title>
        <authorList>
            <consortium name="The Broad Institute Genome Sequencing Platform"/>
            <person name="Champion M."/>
            <person name="Cuomo C."/>
            <person name="Ma L.-J."/>
            <person name="Henn M.R."/>
            <person name="Sil A."/>
            <person name="Goldman B."/>
            <person name="Young S.K."/>
            <person name="Kodira C.D."/>
            <person name="Zeng Q."/>
            <person name="Koehrsen M."/>
            <person name="Alvarado L."/>
            <person name="Berlin A."/>
            <person name="Borenstein D."/>
            <person name="Chen Z."/>
            <person name="Engels R."/>
            <person name="Freedman E."/>
            <person name="Gellesch M."/>
            <person name="Goldberg J."/>
            <person name="Griggs A."/>
            <person name="Gujja S."/>
            <person name="Heiman D."/>
            <person name="Hepburn T."/>
            <person name="Howarth C."/>
            <person name="Jen D."/>
            <person name="Larson L."/>
            <person name="Lewis B."/>
            <person name="Mehta T."/>
            <person name="Park D."/>
            <person name="Pearson M."/>
            <person name="Roberts A."/>
            <person name="Saif S."/>
            <person name="Shea T."/>
            <person name="Shenoy N."/>
            <person name="Sisk P."/>
            <person name="Stolte C."/>
            <person name="Sykes S."/>
            <person name="Walk T."/>
            <person name="White J."/>
            <person name="Yandava C."/>
            <person name="Klein B."/>
            <person name="McEwen J.G."/>
            <person name="Puccia R."/>
            <person name="Goldman G.H."/>
            <person name="Felipe M.S."/>
            <person name="Nino-Vega G."/>
            <person name="San-Blas G."/>
            <person name="Taylor J."/>
            <person name="Mendoza L."/>
            <person name="Galagan J."/>
            <person name="Nusbaum C."/>
            <person name="Birren B."/>
        </authorList>
    </citation>
    <scope>NUCLEOTIDE SEQUENCE</scope>
    <source>
        <strain evidence="2">G186AR</strain>
    </source>
</reference>
<proteinExistence type="predicted"/>
<dbReference type="AlphaFoldDB" id="C0NWF1"/>